<dbReference type="PANTHER" id="PTHR21666:SF270">
    <property type="entry name" value="MUREIN HYDROLASE ACTIVATOR ENVC"/>
    <property type="match status" value="1"/>
</dbReference>
<dbReference type="CDD" id="cd12797">
    <property type="entry name" value="M23_peptidase"/>
    <property type="match status" value="1"/>
</dbReference>
<evidence type="ECO:0000313" key="3">
    <source>
        <dbReference type="Proteomes" id="UP001180840"/>
    </source>
</evidence>
<reference evidence="2" key="1">
    <citation type="submission" date="2023-07" db="EMBL/GenBank/DDBJ databases">
        <title>Sequencing the genomes of 1000 actinobacteria strains.</title>
        <authorList>
            <person name="Klenk H.-P."/>
        </authorList>
    </citation>
    <scope>NUCLEOTIDE SEQUENCE</scope>
    <source>
        <strain evidence="2">DSM 107476</strain>
    </source>
</reference>
<dbReference type="EMBL" id="JAVDXZ010000001">
    <property type="protein sequence ID" value="MDR7329549.1"/>
    <property type="molecule type" value="Genomic_DNA"/>
</dbReference>
<accession>A0ABU1ZX86</accession>
<gene>
    <name evidence="2" type="ORF">J2S39_001225</name>
</gene>
<evidence type="ECO:0000259" key="1">
    <source>
        <dbReference type="Pfam" id="PF01551"/>
    </source>
</evidence>
<dbReference type="Pfam" id="PF01551">
    <property type="entry name" value="Peptidase_M23"/>
    <property type="match status" value="1"/>
</dbReference>
<feature type="domain" description="M23ase beta-sheet core" evidence="1">
    <location>
        <begin position="118"/>
        <end position="177"/>
    </location>
</feature>
<dbReference type="GO" id="GO:0016787">
    <property type="term" value="F:hydrolase activity"/>
    <property type="evidence" value="ECO:0007669"/>
    <property type="project" value="UniProtKB-KW"/>
</dbReference>
<proteinExistence type="predicted"/>
<keyword evidence="2" id="KW-0378">Hydrolase</keyword>
<comment type="caution">
    <text evidence="2">The sequence shown here is derived from an EMBL/GenBank/DDBJ whole genome shotgun (WGS) entry which is preliminary data.</text>
</comment>
<evidence type="ECO:0000313" key="2">
    <source>
        <dbReference type="EMBL" id="MDR7329549.1"/>
    </source>
</evidence>
<keyword evidence="3" id="KW-1185">Reference proteome</keyword>
<name>A0ABU1ZX86_9CORY</name>
<dbReference type="InterPro" id="IPR016047">
    <property type="entry name" value="M23ase_b-sheet_dom"/>
</dbReference>
<dbReference type="Proteomes" id="UP001180840">
    <property type="component" value="Unassembled WGS sequence"/>
</dbReference>
<dbReference type="InterPro" id="IPR050570">
    <property type="entry name" value="Cell_wall_metabolism_enzyme"/>
</dbReference>
<dbReference type="Gene3D" id="2.70.70.10">
    <property type="entry name" value="Glucose Permease (Domain IIA)"/>
    <property type="match status" value="1"/>
</dbReference>
<dbReference type="RefSeq" id="WP_290194402.1">
    <property type="nucleotide sequence ID" value="NZ_CP047654.1"/>
</dbReference>
<protein>
    <submittedName>
        <fullName evidence="2">Murein DD-endopeptidase MepM/ murein hydrolase activator NlpD</fullName>
    </submittedName>
</protein>
<organism evidence="2 3">
    <name type="scientific">Corynebacterium guangdongense</name>
    <dbReference type="NCBI Taxonomy" id="1783348"/>
    <lineage>
        <taxon>Bacteria</taxon>
        <taxon>Bacillati</taxon>
        <taxon>Actinomycetota</taxon>
        <taxon>Actinomycetes</taxon>
        <taxon>Mycobacteriales</taxon>
        <taxon>Corynebacteriaceae</taxon>
        <taxon>Corynebacterium</taxon>
    </lineage>
</organism>
<sequence>MIPVTIEFPVSGWWLARNSPARGVPSHGSHLLGTTYAVDLVGVESDGSSAPLSWRSAFWREEPEFFPGFGRAVTAPCEGLVVDVHDGEVDHAARRSQLTLAAYILGQGGRYRRGGVRAITGNTVSLRRRDGLVVSVCHLRRGSVAVQAGDWVRVGERLGECGNSGNSTQPHVHVQVTDGIDWENCRGLPMAFRRPRGTSWMPTENEVFEA</sequence>
<dbReference type="InterPro" id="IPR011055">
    <property type="entry name" value="Dup_hybrid_motif"/>
</dbReference>
<dbReference type="SUPFAM" id="SSF51261">
    <property type="entry name" value="Duplicated hybrid motif"/>
    <property type="match status" value="1"/>
</dbReference>
<dbReference type="PANTHER" id="PTHR21666">
    <property type="entry name" value="PEPTIDASE-RELATED"/>
    <property type="match status" value="1"/>
</dbReference>